<name>A0A7C3R2W8_9BACT</name>
<dbReference type="InterPro" id="IPR018060">
    <property type="entry name" value="HTH_AraC"/>
</dbReference>
<proteinExistence type="predicted"/>
<gene>
    <name evidence="5" type="ORF">ENX03_03225</name>
</gene>
<keyword evidence="3" id="KW-0804">Transcription</keyword>
<protein>
    <submittedName>
        <fullName evidence="5">AraC family transcriptional regulator</fullName>
    </submittedName>
</protein>
<dbReference type="AlphaFoldDB" id="A0A7C3R2W8"/>
<dbReference type="InterPro" id="IPR009057">
    <property type="entry name" value="Homeodomain-like_sf"/>
</dbReference>
<comment type="caution">
    <text evidence="5">The sequence shown here is derived from an EMBL/GenBank/DDBJ whole genome shotgun (WGS) entry which is preliminary data.</text>
</comment>
<dbReference type="PANTHER" id="PTHR46796">
    <property type="entry name" value="HTH-TYPE TRANSCRIPTIONAL ACTIVATOR RHAS-RELATED"/>
    <property type="match status" value="1"/>
</dbReference>
<dbReference type="PROSITE" id="PS00041">
    <property type="entry name" value="HTH_ARAC_FAMILY_1"/>
    <property type="match status" value="1"/>
</dbReference>
<evidence type="ECO:0000256" key="1">
    <source>
        <dbReference type="ARBA" id="ARBA00023015"/>
    </source>
</evidence>
<dbReference type="SMART" id="SM00342">
    <property type="entry name" value="HTH_ARAC"/>
    <property type="match status" value="1"/>
</dbReference>
<keyword evidence="2" id="KW-0238">DNA-binding</keyword>
<sequence length="271" mass="29655">MISSGRLPQSENIVQEGAHVFEKRVGAAICTMRTSIQEPPSVMELAEEARVTPWHFIRMFRRTVGIPPGEYLAALRIESAKTLLLKTSEKVTDICFDLGFSSLGSFTSRFTTLVGVSPVAFRRLADGFSPKRLENQIELQEKWRKSPGLRGVIRAPSSFSGPIFVGLFPKPLPERYPQASTLMMGPGSFHIPGAVPEGFLMAAGIASFHDPISYLIPNDCLLVGVLPLANAPDPEELEFQLRPPAPIDPPILVALLACLGRPEPIPSMRAR</sequence>
<evidence type="ECO:0000256" key="3">
    <source>
        <dbReference type="ARBA" id="ARBA00023163"/>
    </source>
</evidence>
<dbReference type="PANTHER" id="PTHR46796:SF2">
    <property type="entry name" value="TRANSCRIPTIONAL REGULATORY PROTEIN"/>
    <property type="match status" value="1"/>
</dbReference>
<accession>A0A7C3R2W8</accession>
<dbReference type="InterPro" id="IPR050204">
    <property type="entry name" value="AraC_XylS_family_regulators"/>
</dbReference>
<evidence type="ECO:0000313" key="5">
    <source>
        <dbReference type="EMBL" id="HFT92953.1"/>
    </source>
</evidence>
<dbReference type="PROSITE" id="PS01124">
    <property type="entry name" value="HTH_ARAC_FAMILY_2"/>
    <property type="match status" value="1"/>
</dbReference>
<evidence type="ECO:0000259" key="4">
    <source>
        <dbReference type="PROSITE" id="PS01124"/>
    </source>
</evidence>
<dbReference type="Pfam" id="PF12833">
    <property type="entry name" value="HTH_18"/>
    <property type="match status" value="1"/>
</dbReference>
<dbReference type="Gene3D" id="1.10.10.60">
    <property type="entry name" value="Homeodomain-like"/>
    <property type="match status" value="2"/>
</dbReference>
<dbReference type="EMBL" id="DTMM01000069">
    <property type="protein sequence ID" value="HFT92953.1"/>
    <property type="molecule type" value="Genomic_DNA"/>
</dbReference>
<evidence type="ECO:0000256" key="2">
    <source>
        <dbReference type="ARBA" id="ARBA00023125"/>
    </source>
</evidence>
<dbReference type="GO" id="GO:0003700">
    <property type="term" value="F:DNA-binding transcription factor activity"/>
    <property type="evidence" value="ECO:0007669"/>
    <property type="project" value="InterPro"/>
</dbReference>
<organism evidence="5">
    <name type="scientific">Leptospirillum ferriphilum</name>
    <dbReference type="NCBI Taxonomy" id="178606"/>
    <lineage>
        <taxon>Bacteria</taxon>
        <taxon>Pseudomonadati</taxon>
        <taxon>Nitrospirota</taxon>
        <taxon>Nitrospiria</taxon>
        <taxon>Nitrospirales</taxon>
        <taxon>Nitrospiraceae</taxon>
        <taxon>Leptospirillum</taxon>
    </lineage>
</organism>
<keyword evidence="1" id="KW-0805">Transcription regulation</keyword>
<feature type="domain" description="HTH araC/xylS-type" evidence="4">
    <location>
        <begin position="26"/>
        <end position="124"/>
    </location>
</feature>
<dbReference type="InterPro" id="IPR018062">
    <property type="entry name" value="HTH_AraC-typ_CS"/>
</dbReference>
<reference evidence="5" key="1">
    <citation type="journal article" date="2020" name="mSystems">
        <title>Genome- and Community-Level Interaction Insights into Carbon Utilization and Element Cycling Functions of Hydrothermarchaeota in Hydrothermal Sediment.</title>
        <authorList>
            <person name="Zhou Z."/>
            <person name="Liu Y."/>
            <person name="Xu W."/>
            <person name="Pan J."/>
            <person name="Luo Z.H."/>
            <person name="Li M."/>
        </authorList>
    </citation>
    <scope>NUCLEOTIDE SEQUENCE [LARGE SCALE GENOMIC DNA]</scope>
    <source>
        <strain evidence="5">SpSt-902</strain>
    </source>
</reference>
<dbReference type="SUPFAM" id="SSF46689">
    <property type="entry name" value="Homeodomain-like"/>
    <property type="match status" value="2"/>
</dbReference>
<dbReference type="GO" id="GO:0043565">
    <property type="term" value="F:sequence-specific DNA binding"/>
    <property type="evidence" value="ECO:0007669"/>
    <property type="project" value="InterPro"/>
</dbReference>